<sequence length="90" mass="10507">MMTSSPLPEQTNTFPFQFQFQFHTNNNSHLLSRSLSLTFDIFCLIISYIHHLPLLLVQQSIHFHLQSCFSSLKTPFTCPKSLLDRLFYLG</sequence>
<dbReference type="AlphaFoldDB" id="A0AAD8NI60"/>
<dbReference type="EMBL" id="JAUHHV010000010">
    <property type="protein sequence ID" value="KAK1410719.1"/>
    <property type="molecule type" value="Genomic_DNA"/>
</dbReference>
<dbReference type="Proteomes" id="UP001229421">
    <property type="component" value="Unassembled WGS sequence"/>
</dbReference>
<proteinExistence type="predicted"/>
<organism evidence="1 2">
    <name type="scientific">Tagetes erecta</name>
    <name type="common">African marigold</name>
    <dbReference type="NCBI Taxonomy" id="13708"/>
    <lineage>
        <taxon>Eukaryota</taxon>
        <taxon>Viridiplantae</taxon>
        <taxon>Streptophyta</taxon>
        <taxon>Embryophyta</taxon>
        <taxon>Tracheophyta</taxon>
        <taxon>Spermatophyta</taxon>
        <taxon>Magnoliopsida</taxon>
        <taxon>eudicotyledons</taxon>
        <taxon>Gunneridae</taxon>
        <taxon>Pentapetalae</taxon>
        <taxon>asterids</taxon>
        <taxon>campanulids</taxon>
        <taxon>Asterales</taxon>
        <taxon>Asteraceae</taxon>
        <taxon>Asteroideae</taxon>
        <taxon>Heliantheae alliance</taxon>
        <taxon>Tageteae</taxon>
        <taxon>Tagetes</taxon>
    </lineage>
</organism>
<reference evidence="1" key="1">
    <citation type="journal article" date="2023" name="bioRxiv">
        <title>Improved chromosome-level genome assembly for marigold (Tagetes erecta).</title>
        <authorList>
            <person name="Jiang F."/>
            <person name="Yuan L."/>
            <person name="Wang S."/>
            <person name="Wang H."/>
            <person name="Xu D."/>
            <person name="Wang A."/>
            <person name="Fan W."/>
        </authorList>
    </citation>
    <scope>NUCLEOTIDE SEQUENCE</scope>
    <source>
        <strain evidence="1">WSJ</strain>
        <tissue evidence="1">Leaf</tissue>
    </source>
</reference>
<accession>A0AAD8NI60</accession>
<gene>
    <name evidence="1" type="ORF">QVD17_37258</name>
</gene>
<protein>
    <submittedName>
        <fullName evidence="1">Uncharacterized protein</fullName>
    </submittedName>
</protein>
<name>A0AAD8NI60_TARER</name>
<keyword evidence="2" id="KW-1185">Reference proteome</keyword>
<comment type="caution">
    <text evidence="1">The sequence shown here is derived from an EMBL/GenBank/DDBJ whole genome shotgun (WGS) entry which is preliminary data.</text>
</comment>
<evidence type="ECO:0000313" key="2">
    <source>
        <dbReference type="Proteomes" id="UP001229421"/>
    </source>
</evidence>
<evidence type="ECO:0000313" key="1">
    <source>
        <dbReference type="EMBL" id="KAK1410719.1"/>
    </source>
</evidence>